<dbReference type="InterPro" id="IPR036188">
    <property type="entry name" value="FAD/NAD-bd_sf"/>
</dbReference>
<proteinExistence type="predicted"/>
<name>A0A2P5I217_DIAHE</name>
<organism evidence="2 3">
    <name type="scientific">Diaporthe helianthi</name>
    <dbReference type="NCBI Taxonomy" id="158607"/>
    <lineage>
        <taxon>Eukaryota</taxon>
        <taxon>Fungi</taxon>
        <taxon>Dikarya</taxon>
        <taxon>Ascomycota</taxon>
        <taxon>Pezizomycotina</taxon>
        <taxon>Sordariomycetes</taxon>
        <taxon>Sordariomycetidae</taxon>
        <taxon>Diaporthales</taxon>
        <taxon>Diaporthaceae</taxon>
        <taxon>Diaporthe</taxon>
    </lineage>
</organism>
<dbReference type="OrthoDB" id="429143at2759"/>
<evidence type="ECO:0000259" key="1">
    <source>
        <dbReference type="Pfam" id="PF01266"/>
    </source>
</evidence>
<dbReference type="Gene3D" id="3.50.50.60">
    <property type="entry name" value="FAD/NAD(P)-binding domain"/>
    <property type="match status" value="1"/>
</dbReference>
<dbReference type="EMBL" id="MAVT02000360">
    <property type="protein sequence ID" value="POS76524.1"/>
    <property type="molecule type" value="Genomic_DNA"/>
</dbReference>
<evidence type="ECO:0000313" key="2">
    <source>
        <dbReference type="EMBL" id="POS76524.1"/>
    </source>
</evidence>
<dbReference type="AlphaFoldDB" id="A0A2P5I217"/>
<accession>A0A2P5I217</accession>
<protein>
    <submittedName>
        <fullName evidence="2">FAD dependent oxidoreductase</fullName>
    </submittedName>
</protein>
<reference evidence="2" key="1">
    <citation type="submission" date="2017-09" db="EMBL/GenBank/DDBJ databases">
        <title>Polyketide synthases of a Diaporthe helianthi virulent isolate.</title>
        <authorList>
            <person name="Baroncelli R."/>
        </authorList>
    </citation>
    <scope>NUCLEOTIDE SEQUENCE [LARGE SCALE GENOMIC DNA]</scope>
    <source>
        <strain evidence="2">7/96</strain>
    </source>
</reference>
<dbReference type="SUPFAM" id="SSF51905">
    <property type="entry name" value="FAD/NAD(P)-binding domain"/>
    <property type="match status" value="1"/>
</dbReference>
<dbReference type="InParanoid" id="A0A2P5I217"/>
<feature type="domain" description="FAD dependent oxidoreductase" evidence="1">
    <location>
        <begin position="21"/>
        <end position="59"/>
    </location>
</feature>
<keyword evidence="3" id="KW-1185">Reference proteome</keyword>
<sequence>MDAVRPTGGDAATNAYRVQKLCIIGAGIAGFSTAYKLVSRQHEVVLIEAREVLSGETWKPHFGCPPLKRAGRRPEEHDKDVKKLKEEAELDTKLKLEAEFREVLAV</sequence>
<dbReference type="InterPro" id="IPR006076">
    <property type="entry name" value="FAD-dep_OxRdtase"/>
</dbReference>
<evidence type="ECO:0000313" key="3">
    <source>
        <dbReference type="Proteomes" id="UP000094444"/>
    </source>
</evidence>
<dbReference type="Proteomes" id="UP000094444">
    <property type="component" value="Unassembled WGS sequence"/>
</dbReference>
<gene>
    <name evidence="2" type="ORF">DHEL01_v205094</name>
</gene>
<comment type="caution">
    <text evidence="2">The sequence shown here is derived from an EMBL/GenBank/DDBJ whole genome shotgun (WGS) entry which is preliminary data.</text>
</comment>
<dbReference type="Pfam" id="PF01266">
    <property type="entry name" value="DAO"/>
    <property type="match status" value="1"/>
</dbReference>